<dbReference type="EMBL" id="AP027271">
    <property type="protein sequence ID" value="BDX03703.1"/>
    <property type="molecule type" value="Genomic_DNA"/>
</dbReference>
<keyword evidence="3" id="KW-1185">Reference proteome</keyword>
<name>A0ABM8FI33_9GAMM</name>
<evidence type="ECO:0000313" key="3">
    <source>
        <dbReference type="Proteomes" id="UP001307608"/>
    </source>
</evidence>
<protein>
    <submittedName>
        <fullName evidence="2">Uncharacterized protein</fullName>
    </submittedName>
</protein>
<evidence type="ECO:0000256" key="1">
    <source>
        <dbReference type="SAM" id="Phobius"/>
    </source>
</evidence>
<dbReference type="RefSeq" id="WP_338268441.1">
    <property type="nucleotide sequence ID" value="NZ_AP027271.1"/>
</dbReference>
<feature type="transmembrane region" description="Helical" evidence="1">
    <location>
        <begin position="7"/>
        <end position="26"/>
    </location>
</feature>
<feature type="transmembrane region" description="Helical" evidence="1">
    <location>
        <begin position="109"/>
        <end position="129"/>
    </location>
</feature>
<organism evidence="2 3">
    <name type="scientific">Marinomonas pontica</name>
    <dbReference type="NCBI Taxonomy" id="264739"/>
    <lineage>
        <taxon>Bacteria</taxon>
        <taxon>Pseudomonadati</taxon>
        <taxon>Pseudomonadota</taxon>
        <taxon>Gammaproteobacteria</taxon>
        <taxon>Oceanospirillales</taxon>
        <taxon>Oceanospirillaceae</taxon>
        <taxon>Marinomonas</taxon>
    </lineage>
</organism>
<dbReference type="Proteomes" id="UP001307608">
    <property type="component" value="Chromosome"/>
</dbReference>
<keyword evidence="1" id="KW-0812">Transmembrane</keyword>
<gene>
    <name evidence="2" type="ORF">MACH16_24510</name>
</gene>
<accession>A0ABM8FI33</accession>
<sequence length="138" mass="15423">MYKVNHKAVLLVFLLQIIVGGVWYASAPSIFLDRFVVDGLLARPSISLVLGFLVSVLMYLYFTAWLLSKVKGISGVGRFFLVVGLWLFAVLPNTMFVCAYLGFDSSEMIFLLSYCAINIAIAAIILPLWRSSRSIFKD</sequence>
<feature type="transmembrane region" description="Helical" evidence="1">
    <location>
        <begin position="79"/>
        <end position="103"/>
    </location>
</feature>
<evidence type="ECO:0000313" key="2">
    <source>
        <dbReference type="EMBL" id="BDX03703.1"/>
    </source>
</evidence>
<keyword evidence="1" id="KW-1133">Transmembrane helix</keyword>
<feature type="transmembrane region" description="Helical" evidence="1">
    <location>
        <begin position="46"/>
        <end position="67"/>
    </location>
</feature>
<reference evidence="2 3" key="1">
    <citation type="submission" date="2023-01" db="EMBL/GenBank/DDBJ databases">
        <title>Complete genome sequence of Marinomonas pontica strain 200518_36.</title>
        <authorList>
            <person name="Ueki S."/>
            <person name="Gajardo G."/>
            <person name="Maruyama F."/>
        </authorList>
    </citation>
    <scope>NUCLEOTIDE SEQUENCE [LARGE SCALE GENOMIC DNA]</scope>
    <source>
        <strain evidence="2 3">200518_36</strain>
    </source>
</reference>
<keyword evidence="1" id="KW-0472">Membrane</keyword>
<proteinExistence type="predicted"/>